<keyword evidence="3" id="KW-1003">Cell membrane</keyword>
<evidence type="ECO:0000256" key="9">
    <source>
        <dbReference type="ARBA" id="ARBA00029829"/>
    </source>
</evidence>
<evidence type="ECO:0000256" key="10">
    <source>
        <dbReference type="ARBA" id="ARBA00030803"/>
    </source>
</evidence>
<evidence type="ECO:0000256" key="11">
    <source>
        <dbReference type="SAM" id="Phobius"/>
    </source>
</evidence>
<keyword evidence="5 11" id="KW-1133">Transmembrane helix</keyword>
<dbReference type="AlphaFoldDB" id="A0A3N0CP29"/>
<evidence type="ECO:0000313" key="15">
    <source>
        <dbReference type="Proteomes" id="UP000267128"/>
    </source>
</evidence>
<evidence type="ECO:0000259" key="12">
    <source>
        <dbReference type="Pfam" id="PF10099"/>
    </source>
</evidence>
<evidence type="ECO:0000256" key="1">
    <source>
        <dbReference type="ARBA" id="ARBA00004167"/>
    </source>
</evidence>
<comment type="caution">
    <text evidence="14">The sequence shown here is derived from an EMBL/GenBank/DDBJ whole genome shotgun (WGS) entry which is preliminary data.</text>
</comment>
<protein>
    <recommendedName>
        <fullName evidence="10">Regulator of SigK</fullName>
    </recommendedName>
    <alternativeName>
        <fullName evidence="9">Sigma-K anti-sigma factor RskA</fullName>
    </alternativeName>
</protein>
<dbReference type="InterPro" id="IPR041916">
    <property type="entry name" value="Anti_sigma_zinc_sf"/>
</dbReference>
<evidence type="ECO:0000256" key="8">
    <source>
        <dbReference type="ARBA" id="ARBA00023163"/>
    </source>
</evidence>
<evidence type="ECO:0000313" key="14">
    <source>
        <dbReference type="EMBL" id="RNL65224.1"/>
    </source>
</evidence>
<dbReference type="InterPro" id="IPR027383">
    <property type="entry name" value="Znf_put"/>
</dbReference>
<evidence type="ECO:0000256" key="6">
    <source>
        <dbReference type="ARBA" id="ARBA00023015"/>
    </source>
</evidence>
<proteinExistence type="predicted"/>
<dbReference type="EMBL" id="RJSE01000003">
    <property type="protein sequence ID" value="RNL65224.1"/>
    <property type="molecule type" value="Genomic_DNA"/>
</dbReference>
<keyword evidence="8" id="KW-0804">Transcription</keyword>
<dbReference type="PANTHER" id="PTHR37461:SF1">
    <property type="entry name" value="ANTI-SIGMA-K FACTOR RSKA"/>
    <property type="match status" value="1"/>
</dbReference>
<dbReference type="Proteomes" id="UP000267128">
    <property type="component" value="Unassembled WGS sequence"/>
</dbReference>
<evidence type="ECO:0000259" key="13">
    <source>
        <dbReference type="Pfam" id="PF13490"/>
    </source>
</evidence>
<dbReference type="GO" id="GO:0005886">
    <property type="term" value="C:plasma membrane"/>
    <property type="evidence" value="ECO:0007669"/>
    <property type="project" value="UniProtKB-SubCell"/>
</dbReference>
<sequence>MTAHEIHALAGAYAVDALDDVERARFEEHLAVCAECRAEVASLADATLLLSEVTAVAPPASMRGAILADIKKVRPLPPAVARIEKRRPRRWTGLVAAAVALGVLGGGSYVVLQIQDDSSEVGLTAADRVLRASDVQHVTADLARGGVATVFHSAKQGKAVVVTEGLPPAPSGHVYQLWLRKASGMVPAGFITGTGEQTELFEGGLAGASGAGITIEPDGGSKVPTLPVVALVDFEPDAT</sequence>
<comment type="subcellular location">
    <subcellularLocation>
        <location evidence="2">Cell membrane</location>
    </subcellularLocation>
    <subcellularLocation>
        <location evidence="1">Membrane</location>
        <topology evidence="1">Single-pass membrane protein</topology>
    </subcellularLocation>
</comment>
<dbReference type="InterPro" id="IPR051474">
    <property type="entry name" value="Anti-sigma-K/W_factor"/>
</dbReference>
<keyword evidence="4 11" id="KW-0812">Transmembrane</keyword>
<keyword evidence="6" id="KW-0805">Transcription regulation</keyword>
<feature type="transmembrane region" description="Helical" evidence="11">
    <location>
        <begin position="91"/>
        <end position="112"/>
    </location>
</feature>
<evidence type="ECO:0000256" key="5">
    <source>
        <dbReference type="ARBA" id="ARBA00022989"/>
    </source>
</evidence>
<evidence type="ECO:0000256" key="4">
    <source>
        <dbReference type="ARBA" id="ARBA00022692"/>
    </source>
</evidence>
<dbReference type="PANTHER" id="PTHR37461">
    <property type="entry name" value="ANTI-SIGMA-K FACTOR RSKA"/>
    <property type="match status" value="1"/>
</dbReference>
<feature type="domain" description="Putative zinc-finger" evidence="13">
    <location>
        <begin position="5"/>
        <end position="37"/>
    </location>
</feature>
<dbReference type="RefSeq" id="WP_123226327.1">
    <property type="nucleotide sequence ID" value="NZ_RJSE01000003.1"/>
</dbReference>
<dbReference type="Pfam" id="PF13490">
    <property type="entry name" value="zf-HC2"/>
    <property type="match status" value="1"/>
</dbReference>
<organism evidence="14 15">
    <name type="scientific">Nocardioides marmoriginsengisoli</name>
    <dbReference type="NCBI Taxonomy" id="661483"/>
    <lineage>
        <taxon>Bacteria</taxon>
        <taxon>Bacillati</taxon>
        <taxon>Actinomycetota</taxon>
        <taxon>Actinomycetes</taxon>
        <taxon>Propionibacteriales</taxon>
        <taxon>Nocardioidaceae</taxon>
        <taxon>Nocardioides</taxon>
    </lineage>
</organism>
<name>A0A3N0CP29_9ACTN</name>
<dbReference type="InterPro" id="IPR018764">
    <property type="entry name" value="RskA_C"/>
</dbReference>
<dbReference type="GO" id="GO:0016989">
    <property type="term" value="F:sigma factor antagonist activity"/>
    <property type="evidence" value="ECO:0007669"/>
    <property type="project" value="TreeGrafter"/>
</dbReference>
<keyword evidence="15" id="KW-1185">Reference proteome</keyword>
<evidence type="ECO:0000256" key="7">
    <source>
        <dbReference type="ARBA" id="ARBA00023136"/>
    </source>
</evidence>
<keyword evidence="7 11" id="KW-0472">Membrane</keyword>
<evidence type="ECO:0000256" key="2">
    <source>
        <dbReference type="ARBA" id="ARBA00004236"/>
    </source>
</evidence>
<dbReference type="OrthoDB" id="153510at2"/>
<dbReference type="GO" id="GO:0006417">
    <property type="term" value="P:regulation of translation"/>
    <property type="evidence" value="ECO:0007669"/>
    <property type="project" value="TreeGrafter"/>
</dbReference>
<accession>A0A3N0CP29</accession>
<dbReference type="Pfam" id="PF10099">
    <property type="entry name" value="RskA_C"/>
    <property type="match status" value="1"/>
</dbReference>
<dbReference type="Gene3D" id="1.10.10.1320">
    <property type="entry name" value="Anti-sigma factor, zinc-finger domain"/>
    <property type="match status" value="1"/>
</dbReference>
<feature type="domain" description="Anti-sigma K factor RskA C-terminal" evidence="12">
    <location>
        <begin position="95"/>
        <end position="227"/>
    </location>
</feature>
<gene>
    <name evidence="14" type="ORF">EFK50_04475</name>
</gene>
<evidence type="ECO:0000256" key="3">
    <source>
        <dbReference type="ARBA" id="ARBA00022475"/>
    </source>
</evidence>
<reference evidence="14 15" key="1">
    <citation type="submission" date="2018-11" db="EMBL/GenBank/DDBJ databases">
        <authorList>
            <person name="Li F."/>
        </authorList>
    </citation>
    <scope>NUCLEOTIDE SEQUENCE [LARGE SCALE GENOMIC DNA]</scope>
    <source>
        <strain evidence="14 15">Gsoil 097</strain>
    </source>
</reference>